<dbReference type="PANTHER" id="PTHR45947:SF3">
    <property type="entry name" value="SULFOQUINOVOSYL TRANSFERASE SQD2"/>
    <property type="match status" value="1"/>
</dbReference>
<dbReference type="GO" id="GO:0016758">
    <property type="term" value="F:hexosyltransferase activity"/>
    <property type="evidence" value="ECO:0007669"/>
    <property type="project" value="TreeGrafter"/>
</dbReference>
<evidence type="ECO:0000313" key="5">
    <source>
        <dbReference type="EMBL" id="PSL03228.1"/>
    </source>
</evidence>
<dbReference type="AlphaFoldDB" id="A0A2P8E185"/>
<keyword evidence="1 5" id="KW-0328">Glycosyltransferase</keyword>
<evidence type="ECO:0000259" key="3">
    <source>
        <dbReference type="Pfam" id="PF00534"/>
    </source>
</evidence>
<dbReference type="InterPro" id="IPR001296">
    <property type="entry name" value="Glyco_trans_1"/>
</dbReference>
<evidence type="ECO:0000259" key="4">
    <source>
        <dbReference type="Pfam" id="PF13439"/>
    </source>
</evidence>
<dbReference type="OrthoDB" id="9802525at2"/>
<feature type="domain" description="Glycosyl transferase family 1" evidence="3">
    <location>
        <begin position="193"/>
        <end position="345"/>
    </location>
</feature>
<dbReference type="CDD" id="cd03814">
    <property type="entry name" value="GT4-like"/>
    <property type="match status" value="1"/>
</dbReference>
<reference evidence="5 6" key="1">
    <citation type="submission" date="2018-03" db="EMBL/GenBank/DDBJ databases">
        <title>Genomic Encyclopedia of Archaeal and Bacterial Type Strains, Phase II (KMG-II): from individual species to whole genera.</title>
        <authorList>
            <person name="Goeker M."/>
        </authorList>
    </citation>
    <scope>NUCLEOTIDE SEQUENCE [LARGE SCALE GENOMIC DNA]</scope>
    <source>
        <strain evidence="5 6">DSM 45211</strain>
    </source>
</reference>
<sequence length="377" mass="40503">MVMRVAIVTESFLPQINGVTNSVCRVVEQLTRRGHTVLVVAPGEGESSYAGQPVARVASFTLPGNDDSVVGLSTRRRVARTLRDFAPDVVHLASPVWLGKAGMNAAVRLGLPTVAVFQTDLAGFARGYRLWRSIGDDAIWSWLRRIHDQADVTLAPSTDTARRLVEHGFPRVRRWGRGVDLERFHPAYRDDELRRELAPAGEALVGYVGRLAPEKRVGALTALRDMPGAGLVVVGGGPSEPELRAELPDAAFLGFRTGADLSRAYASLDVFVHTGPAETFCQAVQEALSSGVPVVAPDTGGPVDLVDHGTSGYLVDPDDPDALRTAVERITSDAPLRRDMAAAARGSVHRRSWEATCDELLGHYDTAIAQHGQLAAA</sequence>
<dbReference type="SUPFAM" id="SSF53756">
    <property type="entry name" value="UDP-Glycosyltransferase/glycogen phosphorylase"/>
    <property type="match status" value="1"/>
</dbReference>
<gene>
    <name evidence="5" type="ORF">CLV30_108140</name>
</gene>
<dbReference type="EMBL" id="PYGE01000008">
    <property type="protein sequence ID" value="PSL03228.1"/>
    <property type="molecule type" value="Genomic_DNA"/>
</dbReference>
<dbReference type="Gene3D" id="3.40.50.2000">
    <property type="entry name" value="Glycogen Phosphorylase B"/>
    <property type="match status" value="2"/>
</dbReference>
<dbReference type="Pfam" id="PF13439">
    <property type="entry name" value="Glyco_transf_4"/>
    <property type="match status" value="1"/>
</dbReference>
<dbReference type="PANTHER" id="PTHR45947">
    <property type="entry name" value="SULFOQUINOVOSYL TRANSFERASE SQD2"/>
    <property type="match status" value="1"/>
</dbReference>
<keyword evidence="6" id="KW-1185">Reference proteome</keyword>
<keyword evidence="2 5" id="KW-0808">Transferase</keyword>
<evidence type="ECO:0000313" key="6">
    <source>
        <dbReference type="Proteomes" id="UP000243528"/>
    </source>
</evidence>
<proteinExistence type="predicted"/>
<comment type="caution">
    <text evidence="5">The sequence shown here is derived from an EMBL/GenBank/DDBJ whole genome shotgun (WGS) entry which is preliminary data.</text>
</comment>
<protein>
    <submittedName>
        <fullName evidence="5">Phosphatidylinositol alpha 1,6-mannosyltransferase</fullName>
    </submittedName>
</protein>
<dbReference type="Pfam" id="PF00534">
    <property type="entry name" value="Glycos_transf_1"/>
    <property type="match status" value="1"/>
</dbReference>
<evidence type="ECO:0000256" key="2">
    <source>
        <dbReference type="ARBA" id="ARBA00022679"/>
    </source>
</evidence>
<organism evidence="5 6">
    <name type="scientific">Haloactinopolyspora alba</name>
    <dbReference type="NCBI Taxonomy" id="648780"/>
    <lineage>
        <taxon>Bacteria</taxon>
        <taxon>Bacillati</taxon>
        <taxon>Actinomycetota</taxon>
        <taxon>Actinomycetes</taxon>
        <taxon>Jiangellales</taxon>
        <taxon>Jiangellaceae</taxon>
        <taxon>Haloactinopolyspora</taxon>
    </lineage>
</organism>
<dbReference type="Proteomes" id="UP000243528">
    <property type="component" value="Unassembled WGS sequence"/>
</dbReference>
<dbReference type="InterPro" id="IPR050194">
    <property type="entry name" value="Glycosyltransferase_grp1"/>
</dbReference>
<evidence type="ECO:0000256" key="1">
    <source>
        <dbReference type="ARBA" id="ARBA00022676"/>
    </source>
</evidence>
<dbReference type="InterPro" id="IPR028098">
    <property type="entry name" value="Glyco_trans_4-like_N"/>
</dbReference>
<dbReference type="GO" id="GO:1901137">
    <property type="term" value="P:carbohydrate derivative biosynthetic process"/>
    <property type="evidence" value="ECO:0007669"/>
    <property type="project" value="UniProtKB-ARBA"/>
</dbReference>
<accession>A0A2P8E185</accession>
<name>A0A2P8E185_9ACTN</name>
<feature type="domain" description="Glycosyltransferase subfamily 4-like N-terminal" evidence="4">
    <location>
        <begin position="16"/>
        <end position="183"/>
    </location>
</feature>